<evidence type="ECO:0000313" key="2">
    <source>
        <dbReference type="EMBL" id="GAU90428.1"/>
    </source>
</evidence>
<comment type="caution">
    <text evidence="2">The sequence shown here is derived from an EMBL/GenBank/DDBJ whole genome shotgun (WGS) entry which is preliminary data.</text>
</comment>
<gene>
    <name evidence="2" type="primary">RvY_02845-1</name>
    <name evidence="2" type="synonym">RvY_02845.1</name>
    <name evidence="2" type="ORF">RvY_02845</name>
</gene>
<organism evidence="2 3">
    <name type="scientific">Ramazzottius varieornatus</name>
    <name type="common">Water bear</name>
    <name type="synonym">Tardigrade</name>
    <dbReference type="NCBI Taxonomy" id="947166"/>
    <lineage>
        <taxon>Eukaryota</taxon>
        <taxon>Metazoa</taxon>
        <taxon>Ecdysozoa</taxon>
        <taxon>Tardigrada</taxon>
        <taxon>Eutardigrada</taxon>
        <taxon>Parachela</taxon>
        <taxon>Hypsibioidea</taxon>
        <taxon>Ramazzottiidae</taxon>
        <taxon>Ramazzottius</taxon>
    </lineage>
</organism>
<feature type="compositionally biased region" description="Polar residues" evidence="1">
    <location>
        <begin position="68"/>
        <end position="77"/>
    </location>
</feature>
<feature type="region of interest" description="Disordered" evidence="1">
    <location>
        <begin position="1"/>
        <end position="25"/>
    </location>
</feature>
<feature type="compositionally biased region" description="Polar residues" evidence="1">
    <location>
        <begin position="13"/>
        <end position="22"/>
    </location>
</feature>
<accession>A0A1D1UW91</accession>
<reference evidence="2 3" key="1">
    <citation type="journal article" date="2016" name="Nat. Commun.">
        <title>Extremotolerant tardigrade genome and improved radiotolerance of human cultured cells by tardigrade-unique protein.</title>
        <authorList>
            <person name="Hashimoto T."/>
            <person name="Horikawa D.D."/>
            <person name="Saito Y."/>
            <person name="Kuwahara H."/>
            <person name="Kozuka-Hata H."/>
            <person name="Shin-I T."/>
            <person name="Minakuchi Y."/>
            <person name="Ohishi K."/>
            <person name="Motoyama A."/>
            <person name="Aizu T."/>
            <person name="Enomoto A."/>
            <person name="Kondo K."/>
            <person name="Tanaka S."/>
            <person name="Hara Y."/>
            <person name="Koshikawa S."/>
            <person name="Sagara H."/>
            <person name="Miura T."/>
            <person name="Yokobori S."/>
            <person name="Miyagawa K."/>
            <person name="Suzuki Y."/>
            <person name="Kubo T."/>
            <person name="Oyama M."/>
            <person name="Kohara Y."/>
            <person name="Fujiyama A."/>
            <person name="Arakawa K."/>
            <person name="Katayama T."/>
            <person name="Toyoda A."/>
            <person name="Kunieda T."/>
        </authorList>
    </citation>
    <scope>NUCLEOTIDE SEQUENCE [LARGE SCALE GENOMIC DNA]</scope>
    <source>
        <strain evidence="2 3">YOKOZUNA-1</strain>
    </source>
</reference>
<sequence>MIGCCSARGEPRGTQTPSGKTELSTREYDRVLQLLGVSRVAHKRLRGRLSSAPVNMIGCCSARGEPRGTQTPSGKTELSTREYDRVLQLLGVSRMAHKRLRARLSSAPVNMIGCCSYSG</sequence>
<keyword evidence="3" id="KW-1185">Reference proteome</keyword>
<dbReference type="Proteomes" id="UP000186922">
    <property type="component" value="Unassembled WGS sequence"/>
</dbReference>
<proteinExistence type="predicted"/>
<dbReference type="EMBL" id="BDGG01000001">
    <property type="protein sequence ID" value="GAU90428.1"/>
    <property type="molecule type" value="Genomic_DNA"/>
</dbReference>
<evidence type="ECO:0000313" key="3">
    <source>
        <dbReference type="Proteomes" id="UP000186922"/>
    </source>
</evidence>
<name>A0A1D1UW91_RAMVA</name>
<feature type="region of interest" description="Disordered" evidence="1">
    <location>
        <begin position="61"/>
        <end position="80"/>
    </location>
</feature>
<evidence type="ECO:0000256" key="1">
    <source>
        <dbReference type="SAM" id="MobiDB-lite"/>
    </source>
</evidence>
<dbReference type="AlphaFoldDB" id="A0A1D1UW91"/>
<protein>
    <submittedName>
        <fullName evidence="2">Uncharacterized protein</fullName>
    </submittedName>
</protein>